<name>Q0FWT1_SALBH</name>
<dbReference type="STRING" id="314265.R2601_02823"/>
<evidence type="ECO:0000313" key="1">
    <source>
        <dbReference type="EMBL" id="EAU48471.1"/>
    </source>
</evidence>
<reference evidence="1 2" key="1">
    <citation type="journal article" date="2010" name="J. Bacteriol.">
        <title>Genome sequences of Pelagibaca bermudensis HTCC2601T and Maritimibacter alkaliphilus HTCC2654T, the type strains of two marine Roseobacter genera.</title>
        <authorList>
            <person name="Thrash J.C."/>
            <person name="Cho J.C."/>
            <person name="Ferriera S."/>
            <person name="Johnson J."/>
            <person name="Vergin K.L."/>
            <person name="Giovannoni S.J."/>
        </authorList>
    </citation>
    <scope>NUCLEOTIDE SEQUENCE [LARGE SCALE GENOMIC DNA]</scope>
    <source>
        <strain evidence="2">DSM 26914 / JCM 13377 / KCTC 12554 / HTCC2601</strain>
    </source>
</reference>
<comment type="caution">
    <text evidence="1">The sequence shown here is derived from an EMBL/GenBank/DDBJ whole genome shotgun (WGS) entry which is preliminary data.</text>
</comment>
<dbReference type="HOGENOM" id="CLU_3404736_0_0_5"/>
<proteinExistence type="predicted"/>
<organism evidence="1 2">
    <name type="scientific">Salipiger bermudensis (strain DSM 26914 / JCM 13377 / KCTC 12554 / HTCC2601)</name>
    <name type="common">Pelagibaca bermudensis</name>
    <dbReference type="NCBI Taxonomy" id="314265"/>
    <lineage>
        <taxon>Bacteria</taxon>
        <taxon>Pseudomonadati</taxon>
        <taxon>Pseudomonadota</taxon>
        <taxon>Alphaproteobacteria</taxon>
        <taxon>Rhodobacterales</taxon>
        <taxon>Roseobacteraceae</taxon>
        <taxon>Salipiger</taxon>
    </lineage>
</organism>
<protein>
    <submittedName>
        <fullName evidence="1">Uncharacterized protein</fullName>
    </submittedName>
</protein>
<evidence type="ECO:0000313" key="2">
    <source>
        <dbReference type="Proteomes" id="UP000006230"/>
    </source>
</evidence>
<gene>
    <name evidence="1" type="ORF">R2601_02823</name>
</gene>
<dbReference type="AlphaFoldDB" id="Q0FWT1"/>
<keyword evidence="2" id="KW-1185">Reference proteome</keyword>
<accession>Q0FWT1</accession>
<sequence>MPCTAPSARLCRSPHRSAATAGPISCSRSS</sequence>
<dbReference type="EMBL" id="AATQ01000001">
    <property type="protein sequence ID" value="EAU48471.1"/>
    <property type="molecule type" value="Genomic_DNA"/>
</dbReference>
<dbReference type="Proteomes" id="UP000006230">
    <property type="component" value="Unassembled WGS sequence"/>
</dbReference>